<dbReference type="InterPro" id="IPR013087">
    <property type="entry name" value="Znf_C2H2_type"/>
</dbReference>
<sequence>MLTQANLRRKKAGTISAGQLGDHVRTNTIIVVNSMVGYQASFRFTPLATFLTLQPQDLEAVEQGWVLVDPETNRQWNQRQDFDALRLHVLRAFRLTHCSRWSTWVVHIVAMRQWNGPRHELARLSENHLRECSVKIRKTNNGVRNAALVIRVAVFPSGASPVILIGSADIKTEQVRAGPADETRPAMAKQYLRLTRSTRASGRQNKVGNGFLYGTINVRHQLTKYTTSTVDTRSQQMVHLDYKGGDVMPDSVGKKSVFERELGWSGLGWSLDSNSIHLLLVQKTWRLLHTPTVVGGPGTSETIRRILNTANIRVGFQRGNTLRSALVQLRDRLPANRTRDCVYKIKCSDCIKVYIGQTARELHTRIGEHKRKINKPPRNADEYRASLKDSAIAEHALDTGHKIDLENVEVLRRGLRSTSQRLMAEAVEIAKHPSVNRIEGVELARVWRTVLDQSS</sequence>
<protein>
    <recommendedName>
        <fullName evidence="1">C2H2-type domain-containing protein</fullName>
    </recommendedName>
</protein>
<evidence type="ECO:0000313" key="2">
    <source>
        <dbReference type="EMBL" id="GAA48073.1"/>
    </source>
</evidence>
<proteinExistence type="predicted"/>
<dbReference type="InterPro" id="IPR035901">
    <property type="entry name" value="GIY-YIG_endonuc_sf"/>
</dbReference>
<reference key="2">
    <citation type="submission" date="2011-10" db="EMBL/GenBank/DDBJ databases">
        <title>The genome and transcriptome sequence of Clonorchis sinensis provide insights into the carcinogenic liver fluke.</title>
        <authorList>
            <person name="Wang X."/>
            <person name="Huang Y."/>
            <person name="Chen W."/>
            <person name="Liu H."/>
            <person name="Guo L."/>
            <person name="Chen Y."/>
            <person name="Luo F."/>
            <person name="Zhou W."/>
            <person name="Sun J."/>
            <person name="Mao Q."/>
            <person name="Liang P."/>
            <person name="Zhou C."/>
            <person name="Tian Y."/>
            <person name="Men J."/>
            <person name="Lv X."/>
            <person name="Huang L."/>
            <person name="Zhou J."/>
            <person name="Hu Y."/>
            <person name="Li R."/>
            <person name="Zhang F."/>
            <person name="Lei H."/>
            <person name="Li X."/>
            <person name="Hu X."/>
            <person name="Liang C."/>
            <person name="Xu J."/>
            <person name="Wu Z."/>
            <person name="Yu X."/>
        </authorList>
    </citation>
    <scope>NUCLEOTIDE SEQUENCE</scope>
    <source>
        <strain>Henan</strain>
    </source>
</reference>
<dbReference type="PROSITE" id="PS00028">
    <property type="entry name" value="ZINC_FINGER_C2H2_1"/>
    <property type="match status" value="1"/>
</dbReference>
<evidence type="ECO:0000259" key="1">
    <source>
        <dbReference type="PROSITE" id="PS00028"/>
    </source>
</evidence>
<dbReference type="Gene3D" id="3.40.1440.10">
    <property type="entry name" value="GIY-YIG endonuclease"/>
    <property type="match status" value="1"/>
</dbReference>
<keyword evidence="3" id="KW-1185">Reference proteome</keyword>
<gene>
    <name evidence="2" type="ORF">CLF_101146</name>
</gene>
<dbReference type="Proteomes" id="UP000008909">
    <property type="component" value="Unassembled WGS sequence"/>
</dbReference>
<dbReference type="EMBL" id="DF142868">
    <property type="protein sequence ID" value="GAA48073.1"/>
    <property type="molecule type" value="Genomic_DNA"/>
</dbReference>
<evidence type="ECO:0000313" key="3">
    <source>
        <dbReference type="Proteomes" id="UP000008909"/>
    </source>
</evidence>
<feature type="domain" description="C2H2-type" evidence="1">
    <location>
        <begin position="347"/>
        <end position="369"/>
    </location>
</feature>
<reference evidence="2" key="1">
    <citation type="journal article" date="2011" name="Genome Biol.">
        <title>The draft genome of the carcinogenic human liver fluke Clonorchis sinensis.</title>
        <authorList>
            <person name="Wang X."/>
            <person name="Chen W."/>
            <person name="Huang Y."/>
            <person name="Sun J."/>
            <person name="Men J."/>
            <person name="Liu H."/>
            <person name="Luo F."/>
            <person name="Guo L."/>
            <person name="Lv X."/>
            <person name="Deng C."/>
            <person name="Zhou C."/>
            <person name="Fan Y."/>
            <person name="Li X."/>
            <person name="Huang L."/>
            <person name="Hu Y."/>
            <person name="Liang C."/>
            <person name="Hu X."/>
            <person name="Xu J."/>
            <person name="Yu X."/>
        </authorList>
    </citation>
    <scope>NUCLEOTIDE SEQUENCE [LARGE SCALE GENOMIC DNA]</scope>
    <source>
        <strain evidence="2">Henan</strain>
    </source>
</reference>
<dbReference type="CDD" id="cd10442">
    <property type="entry name" value="GIY-YIG_PLEs"/>
    <property type="match status" value="1"/>
</dbReference>
<accession>G7Y546</accession>
<name>G7Y546_CLOSI</name>
<dbReference type="PANTHER" id="PTHR21301">
    <property type="entry name" value="REVERSE TRANSCRIPTASE"/>
    <property type="match status" value="1"/>
</dbReference>
<dbReference type="AlphaFoldDB" id="G7Y546"/>
<organism evidence="2 3">
    <name type="scientific">Clonorchis sinensis</name>
    <name type="common">Chinese liver fluke</name>
    <dbReference type="NCBI Taxonomy" id="79923"/>
    <lineage>
        <taxon>Eukaryota</taxon>
        <taxon>Metazoa</taxon>
        <taxon>Spiralia</taxon>
        <taxon>Lophotrochozoa</taxon>
        <taxon>Platyhelminthes</taxon>
        <taxon>Trematoda</taxon>
        <taxon>Digenea</taxon>
        <taxon>Opisthorchiida</taxon>
        <taxon>Opisthorchiata</taxon>
        <taxon>Opisthorchiidae</taxon>
        <taxon>Clonorchis</taxon>
    </lineage>
</organism>
<dbReference type="PANTHER" id="PTHR21301:SF11">
    <property type="entry name" value="GIY-YIG DOMAIN-CONTAINING PROTEIN"/>
    <property type="match status" value="1"/>
</dbReference>